<reference evidence="1 2" key="1">
    <citation type="submission" date="2020-08" db="EMBL/GenBank/DDBJ databases">
        <title>Genomic Encyclopedia of Type Strains, Phase IV (KMG-IV): sequencing the most valuable type-strain genomes for metagenomic binning, comparative biology and taxonomic classification.</title>
        <authorList>
            <person name="Goeker M."/>
        </authorList>
    </citation>
    <scope>NUCLEOTIDE SEQUENCE [LARGE SCALE GENOMIC DNA]</scope>
    <source>
        <strain evidence="1 2">DSM 44197</strain>
    </source>
</reference>
<dbReference type="EMBL" id="JACJIA010000028">
    <property type="protein sequence ID" value="MBA8957683.1"/>
    <property type="molecule type" value="Genomic_DNA"/>
</dbReference>
<dbReference type="AlphaFoldDB" id="A0A7W3M0M8"/>
<keyword evidence="2" id="KW-1185">Reference proteome</keyword>
<proteinExistence type="predicted"/>
<comment type="caution">
    <text evidence="1">The sequence shown here is derived from an EMBL/GenBank/DDBJ whole genome shotgun (WGS) entry which is preliminary data.</text>
</comment>
<dbReference type="Proteomes" id="UP000572680">
    <property type="component" value="Unassembled WGS sequence"/>
</dbReference>
<gene>
    <name evidence="1" type="ORF">HNR61_009378</name>
</gene>
<protein>
    <submittedName>
        <fullName evidence="1">Uncharacterized protein</fullName>
    </submittedName>
</protein>
<name>A0A7W3M0M8_ACTNM</name>
<evidence type="ECO:0000313" key="2">
    <source>
        <dbReference type="Proteomes" id="UP000572680"/>
    </source>
</evidence>
<sequence>MLKSIHLALRTATPERGFGDTRTGTTGRVYLGLAGREWRCRSEEDNDPFRLGIFREDVRFEFVNCNGTPALAAYGGDHLEAVFLTDVADEKITHFYVIRNPDKLLALGAPRRISR</sequence>
<organism evidence="1 2">
    <name type="scientific">Actinomadura namibiensis</name>
    <dbReference type="NCBI Taxonomy" id="182080"/>
    <lineage>
        <taxon>Bacteria</taxon>
        <taxon>Bacillati</taxon>
        <taxon>Actinomycetota</taxon>
        <taxon>Actinomycetes</taxon>
        <taxon>Streptosporangiales</taxon>
        <taxon>Thermomonosporaceae</taxon>
        <taxon>Actinomadura</taxon>
    </lineage>
</organism>
<dbReference type="RefSeq" id="WP_182849482.1">
    <property type="nucleotide sequence ID" value="NZ_BAAALP010000089.1"/>
</dbReference>
<evidence type="ECO:0000313" key="1">
    <source>
        <dbReference type="EMBL" id="MBA8957683.1"/>
    </source>
</evidence>
<accession>A0A7W3M0M8</accession>